<evidence type="ECO:0000256" key="1">
    <source>
        <dbReference type="ARBA" id="ARBA00004651"/>
    </source>
</evidence>
<feature type="transmembrane region" description="Helical" evidence="7">
    <location>
        <begin position="286"/>
        <end position="312"/>
    </location>
</feature>
<dbReference type="InterPro" id="IPR045621">
    <property type="entry name" value="BPD_transp_1_N"/>
</dbReference>
<evidence type="ECO:0000259" key="8">
    <source>
        <dbReference type="PROSITE" id="PS50928"/>
    </source>
</evidence>
<name>A0A8J3PB04_9ACTN</name>
<comment type="caution">
    <text evidence="9">The sequence shown here is derived from an EMBL/GenBank/DDBJ whole genome shotgun (WGS) entry which is preliminary data.</text>
</comment>
<dbReference type="Proteomes" id="UP000630887">
    <property type="component" value="Unassembled WGS sequence"/>
</dbReference>
<keyword evidence="5 7" id="KW-1133">Transmembrane helix</keyword>
<dbReference type="CDD" id="cd06261">
    <property type="entry name" value="TM_PBP2"/>
    <property type="match status" value="1"/>
</dbReference>
<feature type="transmembrane region" description="Helical" evidence="7">
    <location>
        <begin position="240"/>
        <end position="266"/>
    </location>
</feature>
<dbReference type="GO" id="GO:0005886">
    <property type="term" value="C:plasma membrane"/>
    <property type="evidence" value="ECO:0007669"/>
    <property type="project" value="UniProtKB-SubCell"/>
</dbReference>
<proteinExistence type="inferred from homology"/>
<reference evidence="9 10" key="1">
    <citation type="submission" date="2021-01" db="EMBL/GenBank/DDBJ databases">
        <title>Whole genome shotgun sequence of Catellatospora coxensis NBRC 107359.</title>
        <authorList>
            <person name="Komaki H."/>
            <person name="Tamura T."/>
        </authorList>
    </citation>
    <scope>NUCLEOTIDE SEQUENCE [LARGE SCALE GENOMIC DNA]</scope>
    <source>
        <strain evidence="9 10">NBRC 107359</strain>
    </source>
</reference>
<dbReference type="Pfam" id="PF00528">
    <property type="entry name" value="BPD_transp_1"/>
    <property type="match status" value="1"/>
</dbReference>
<evidence type="ECO:0000256" key="2">
    <source>
        <dbReference type="ARBA" id="ARBA00022448"/>
    </source>
</evidence>
<accession>A0A8J3PB04</accession>
<dbReference type="PANTHER" id="PTHR43163">
    <property type="entry name" value="DIPEPTIDE TRANSPORT SYSTEM PERMEASE PROTEIN DPPB-RELATED"/>
    <property type="match status" value="1"/>
</dbReference>
<dbReference type="RefSeq" id="WP_203697967.1">
    <property type="nucleotide sequence ID" value="NZ_BAAALC010000027.1"/>
</dbReference>
<dbReference type="GO" id="GO:0055085">
    <property type="term" value="P:transmembrane transport"/>
    <property type="evidence" value="ECO:0007669"/>
    <property type="project" value="InterPro"/>
</dbReference>
<feature type="domain" description="ABC transmembrane type-1" evidence="8">
    <location>
        <begin position="97"/>
        <end position="309"/>
    </location>
</feature>
<feature type="transmembrane region" description="Helical" evidence="7">
    <location>
        <begin position="103"/>
        <end position="124"/>
    </location>
</feature>
<keyword evidence="4 7" id="KW-0812">Transmembrane</keyword>
<dbReference type="InterPro" id="IPR000515">
    <property type="entry name" value="MetI-like"/>
</dbReference>
<feature type="transmembrane region" description="Helical" evidence="7">
    <location>
        <begin position="136"/>
        <end position="157"/>
    </location>
</feature>
<keyword evidence="2 7" id="KW-0813">Transport</keyword>
<evidence type="ECO:0000256" key="3">
    <source>
        <dbReference type="ARBA" id="ARBA00022475"/>
    </source>
</evidence>
<dbReference type="EMBL" id="BONI01000081">
    <property type="protein sequence ID" value="GIG10144.1"/>
    <property type="molecule type" value="Genomic_DNA"/>
</dbReference>
<sequence length="319" mass="35354">MFRYLVRRFLQMIMVFIATTFIVYSLMYWTGGDPIQALAGEKPVSDLQRAQLVEKYGLDQPFLQRYWNYLSDLLQWPPNFGTTLTGRSINDILSDAWPVTMQLATIAILFTIIFGITAGVIAGIRRGSIFDNSTLVLTLLVIGIPSVVLAPLSQYLFTIQWKIFPTTASGVGGWERWSDPSLWFELLLPGIVLGSLSVATAMRLTRASVSENLRADFVRTARSKGMPGRRVIGIHVLRNSLIPIVTFLGVELGSLMAGAIVTEGVFNVPGVGYQLNRALKTEDTPLVIGIVSVLVIVFLVANLIVDLLYAVLDPRIRYE</sequence>
<dbReference type="InterPro" id="IPR035906">
    <property type="entry name" value="MetI-like_sf"/>
</dbReference>
<evidence type="ECO:0000256" key="7">
    <source>
        <dbReference type="RuleBase" id="RU363032"/>
    </source>
</evidence>
<dbReference type="PROSITE" id="PS50928">
    <property type="entry name" value="ABC_TM1"/>
    <property type="match status" value="1"/>
</dbReference>
<feature type="transmembrane region" description="Helical" evidence="7">
    <location>
        <begin position="12"/>
        <end position="30"/>
    </location>
</feature>
<dbReference type="SUPFAM" id="SSF161098">
    <property type="entry name" value="MetI-like"/>
    <property type="match status" value="1"/>
</dbReference>
<organism evidence="9 10">
    <name type="scientific">Catellatospora coxensis</name>
    <dbReference type="NCBI Taxonomy" id="310354"/>
    <lineage>
        <taxon>Bacteria</taxon>
        <taxon>Bacillati</taxon>
        <taxon>Actinomycetota</taxon>
        <taxon>Actinomycetes</taxon>
        <taxon>Micromonosporales</taxon>
        <taxon>Micromonosporaceae</taxon>
        <taxon>Catellatospora</taxon>
    </lineage>
</organism>
<evidence type="ECO:0000256" key="4">
    <source>
        <dbReference type="ARBA" id="ARBA00022692"/>
    </source>
</evidence>
<comment type="subcellular location">
    <subcellularLocation>
        <location evidence="1 7">Cell membrane</location>
        <topology evidence="1 7">Multi-pass membrane protein</topology>
    </subcellularLocation>
</comment>
<evidence type="ECO:0000313" key="9">
    <source>
        <dbReference type="EMBL" id="GIG10144.1"/>
    </source>
</evidence>
<dbReference type="Pfam" id="PF19300">
    <property type="entry name" value="BPD_transp_1_N"/>
    <property type="match status" value="1"/>
</dbReference>
<evidence type="ECO:0000256" key="6">
    <source>
        <dbReference type="ARBA" id="ARBA00023136"/>
    </source>
</evidence>
<keyword evidence="6 7" id="KW-0472">Membrane</keyword>
<comment type="similarity">
    <text evidence="7">Belongs to the binding-protein-dependent transport system permease family.</text>
</comment>
<keyword evidence="10" id="KW-1185">Reference proteome</keyword>
<evidence type="ECO:0000313" key="10">
    <source>
        <dbReference type="Proteomes" id="UP000630887"/>
    </source>
</evidence>
<dbReference type="PANTHER" id="PTHR43163:SF7">
    <property type="entry name" value="DIPEPTIDE-TRANSPORT INTEGRAL MEMBRANE PROTEIN ABC TRANSPORTER DPPB-RELATED"/>
    <property type="match status" value="1"/>
</dbReference>
<feature type="transmembrane region" description="Helical" evidence="7">
    <location>
        <begin position="182"/>
        <end position="204"/>
    </location>
</feature>
<evidence type="ECO:0000256" key="5">
    <source>
        <dbReference type="ARBA" id="ARBA00022989"/>
    </source>
</evidence>
<protein>
    <submittedName>
        <fullName evidence="9">ABC transporter permease</fullName>
    </submittedName>
</protein>
<gene>
    <name evidence="9" type="ORF">Cco03nite_68440</name>
</gene>
<dbReference type="AlphaFoldDB" id="A0A8J3PB04"/>
<dbReference type="Gene3D" id="1.10.3720.10">
    <property type="entry name" value="MetI-like"/>
    <property type="match status" value="1"/>
</dbReference>
<keyword evidence="3" id="KW-1003">Cell membrane</keyword>